<dbReference type="InterPro" id="IPR036005">
    <property type="entry name" value="Creatinase/aminopeptidase-like"/>
</dbReference>
<dbReference type="KEGG" id="epo:Epro_1157"/>
<sequence length="352" mass="39024">MLNKIKALQEKYKTEGEAFLFTNQKETFYLSGAEFDGFWIFACRQTIYVVCSKMTQNQMKEFFAGQNAEIIAGAPFSAQTAKAAKDNAVKRIITDAKYISAADFIVLQKKLAANNIELCAKTGVLDNLRIVKTSEEIANLRKACEIVSQVCQTVKEEIKAGMTELDVCYRVLELFAQNKVKESFTPIVAAGENSANPHHASSNRKIRENDIIMMDIGCVYKGYCSDLTRTYFLGKINTKFREIWDIVKESQSAVLKAIKAGLPVSWADKTARNVIDAAGYKDNFIHTTGHGVGIEIHEMPLLAYNAEGVFLSSTAVTVEPGIYLAGEFGVRIEDTILITENGCEILTSAPYK</sequence>
<evidence type="ECO:0000313" key="3">
    <source>
        <dbReference type="EMBL" id="AKL98536.1"/>
    </source>
</evidence>
<dbReference type="Proteomes" id="UP000035337">
    <property type="component" value="Chromosome"/>
</dbReference>
<dbReference type="Pfam" id="PF00557">
    <property type="entry name" value="Peptidase_M24"/>
    <property type="match status" value="1"/>
</dbReference>
<dbReference type="PATRIC" id="fig|1408281.3.peg.1193"/>
<dbReference type="Gene3D" id="3.40.350.10">
    <property type="entry name" value="Creatinase/prolidase N-terminal domain"/>
    <property type="match status" value="1"/>
</dbReference>
<dbReference type="EMBL" id="CP009498">
    <property type="protein sequence ID" value="AKL98536.1"/>
    <property type="molecule type" value="Genomic_DNA"/>
</dbReference>
<name>A0A0G3WIR8_9BACT</name>
<dbReference type="PANTHER" id="PTHR46112:SF2">
    <property type="entry name" value="XAA-PRO AMINOPEPTIDASE P-RELATED"/>
    <property type="match status" value="1"/>
</dbReference>
<dbReference type="InterPro" id="IPR050659">
    <property type="entry name" value="Peptidase_M24B"/>
</dbReference>
<dbReference type="RefSeq" id="WP_052571165.1">
    <property type="nucleotide sequence ID" value="NZ_CP009498.1"/>
</dbReference>
<dbReference type="SUPFAM" id="SSF53092">
    <property type="entry name" value="Creatinase/prolidase N-terminal domain"/>
    <property type="match status" value="1"/>
</dbReference>
<accession>A0A0G3WIR8</accession>
<evidence type="ECO:0000259" key="1">
    <source>
        <dbReference type="Pfam" id="PF00557"/>
    </source>
</evidence>
<proteinExistence type="predicted"/>
<dbReference type="OrthoDB" id="9806388at2"/>
<feature type="domain" description="Peptidase M24" evidence="1">
    <location>
        <begin position="139"/>
        <end position="340"/>
    </location>
</feature>
<keyword evidence="3" id="KW-0031">Aminopeptidase</keyword>
<keyword evidence="3" id="KW-0645">Protease</keyword>
<keyword evidence="4" id="KW-1185">Reference proteome</keyword>
<evidence type="ECO:0000259" key="2">
    <source>
        <dbReference type="Pfam" id="PF01321"/>
    </source>
</evidence>
<dbReference type="GO" id="GO:0004177">
    <property type="term" value="F:aminopeptidase activity"/>
    <property type="evidence" value="ECO:0007669"/>
    <property type="project" value="UniProtKB-KW"/>
</dbReference>
<protein>
    <submittedName>
        <fullName evidence="3">Aminoacylproline aminopeptidase</fullName>
    </submittedName>
</protein>
<dbReference type="CDD" id="cd01092">
    <property type="entry name" value="APP-like"/>
    <property type="match status" value="1"/>
</dbReference>
<dbReference type="PANTHER" id="PTHR46112">
    <property type="entry name" value="AMINOPEPTIDASE"/>
    <property type="match status" value="1"/>
</dbReference>
<dbReference type="InterPro" id="IPR029149">
    <property type="entry name" value="Creatin/AminoP/Spt16_N"/>
</dbReference>
<evidence type="ECO:0000313" key="4">
    <source>
        <dbReference type="Proteomes" id="UP000035337"/>
    </source>
</evidence>
<organism evidence="3 4">
    <name type="scientific">Endomicrobium proavitum</name>
    <dbReference type="NCBI Taxonomy" id="1408281"/>
    <lineage>
        <taxon>Bacteria</taxon>
        <taxon>Pseudomonadati</taxon>
        <taxon>Elusimicrobiota</taxon>
        <taxon>Endomicrobiia</taxon>
        <taxon>Endomicrobiales</taxon>
        <taxon>Endomicrobiaceae</taxon>
        <taxon>Endomicrobium</taxon>
    </lineage>
</organism>
<dbReference type="Gene3D" id="3.90.230.10">
    <property type="entry name" value="Creatinase/methionine aminopeptidase superfamily"/>
    <property type="match status" value="1"/>
</dbReference>
<dbReference type="InterPro" id="IPR000994">
    <property type="entry name" value="Pept_M24"/>
</dbReference>
<keyword evidence="3" id="KW-0378">Hydrolase</keyword>
<dbReference type="SUPFAM" id="SSF55920">
    <property type="entry name" value="Creatinase/aminopeptidase"/>
    <property type="match status" value="1"/>
</dbReference>
<feature type="domain" description="Creatinase N-terminal" evidence="2">
    <location>
        <begin position="5"/>
        <end position="131"/>
    </location>
</feature>
<reference evidence="3 4" key="1">
    <citation type="submission" date="2014-09" db="EMBL/GenBank/DDBJ databases">
        <title>Complete genome sequence of Endomicrobium proavitum.</title>
        <authorList>
            <person name="Zheng H."/>
        </authorList>
    </citation>
    <scope>NUCLEOTIDE SEQUENCE [LARGE SCALE GENOMIC DNA]</scope>
    <source>
        <strain evidence="3 4">Rsa215</strain>
    </source>
</reference>
<dbReference type="STRING" id="1408281.Epro_1157"/>
<dbReference type="InterPro" id="IPR000587">
    <property type="entry name" value="Creatinase_N"/>
</dbReference>
<dbReference type="AlphaFoldDB" id="A0A0G3WIR8"/>
<gene>
    <name evidence="3" type="primary">pepP</name>
    <name evidence="3" type="ORF">Epro_1157</name>
</gene>
<dbReference type="Pfam" id="PF01321">
    <property type="entry name" value="Creatinase_N"/>
    <property type="match status" value="1"/>
</dbReference>